<dbReference type="CDD" id="cd03801">
    <property type="entry name" value="GT4_PimA-like"/>
    <property type="match status" value="1"/>
</dbReference>
<dbReference type="RefSeq" id="WP_012674272.1">
    <property type="nucleotide sequence ID" value="NC_012438.1"/>
</dbReference>
<dbReference type="SUPFAM" id="SSF53756">
    <property type="entry name" value="UDP-Glycosyltransferase/glycogen phosphorylase"/>
    <property type="match status" value="1"/>
</dbReference>
<dbReference type="eggNOG" id="COG0438">
    <property type="taxonomic scope" value="Bacteria"/>
</dbReference>
<dbReference type="InterPro" id="IPR028098">
    <property type="entry name" value="Glyco_trans_4-like_N"/>
</dbReference>
<dbReference type="GO" id="GO:0016757">
    <property type="term" value="F:glycosyltransferase activity"/>
    <property type="evidence" value="ECO:0007669"/>
    <property type="project" value="InterPro"/>
</dbReference>
<dbReference type="KEGG" id="saf:SULAZ_1002"/>
<dbReference type="CAZy" id="GT4">
    <property type="family name" value="Glycosyltransferase Family 4"/>
</dbReference>
<dbReference type="Pfam" id="PF00534">
    <property type="entry name" value="Glycos_transf_1"/>
    <property type="match status" value="1"/>
</dbReference>
<dbReference type="Pfam" id="PF13439">
    <property type="entry name" value="Glyco_transf_4"/>
    <property type="match status" value="1"/>
</dbReference>
<dbReference type="AlphaFoldDB" id="C1DV38"/>
<reference evidence="3 4" key="1">
    <citation type="journal article" date="2009" name="J. Bacteriol.">
        <title>Complete and draft genome sequences of six members of the Aquificales.</title>
        <authorList>
            <person name="Reysenbach A.L."/>
            <person name="Hamamura N."/>
            <person name="Podar M."/>
            <person name="Griffiths E."/>
            <person name="Ferreira S."/>
            <person name="Hochstein R."/>
            <person name="Heidelberg J."/>
            <person name="Johnson J."/>
            <person name="Mead D."/>
            <person name="Pohorille A."/>
            <person name="Sarmiento M."/>
            <person name="Schweighofer K."/>
            <person name="Seshadri R."/>
            <person name="Voytek M.A."/>
        </authorList>
    </citation>
    <scope>NUCLEOTIDE SEQUENCE [LARGE SCALE GENOMIC DNA]</scope>
    <source>
        <strain evidence="4">Az-Fu1 / DSM 15241 / OCM 825</strain>
    </source>
</reference>
<organism evidence="3 4">
    <name type="scientific">Sulfurihydrogenibium azorense (strain DSM 15241 / OCM 825 / Az-Fu1)</name>
    <dbReference type="NCBI Taxonomy" id="204536"/>
    <lineage>
        <taxon>Bacteria</taxon>
        <taxon>Pseudomonadati</taxon>
        <taxon>Aquificota</taxon>
        <taxon>Aquificia</taxon>
        <taxon>Aquificales</taxon>
        <taxon>Hydrogenothermaceae</taxon>
        <taxon>Sulfurihydrogenibium</taxon>
    </lineage>
</organism>
<dbReference type="InterPro" id="IPR050194">
    <property type="entry name" value="Glycosyltransferase_grp1"/>
</dbReference>
<evidence type="ECO:0000259" key="2">
    <source>
        <dbReference type="Pfam" id="PF13439"/>
    </source>
</evidence>
<keyword evidence="4" id="KW-1185">Reference proteome</keyword>
<keyword evidence="3" id="KW-0808">Transferase</keyword>
<dbReference type="Gene3D" id="3.40.50.2000">
    <property type="entry name" value="Glycogen Phosphorylase B"/>
    <property type="match status" value="2"/>
</dbReference>
<dbReference type="HOGENOM" id="CLU_009583_2_2_0"/>
<evidence type="ECO:0000313" key="4">
    <source>
        <dbReference type="Proteomes" id="UP000001369"/>
    </source>
</evidence>
<dbReference type="InterPro" id="IPR001296">
    <property type="entry name" value="Glyco_trans_1"/>
</dbReference>
<protein>
    <submittedName>
        <fullName evidence="3">Glycosyltransferase, family 4</fullName>
    </submittedName>
</protein>
<sequence>MDFRIVYGMKVLILNRRCIKHPEKGGAEVYTMEIAKGLVEKGFQVEWFSSKPKNLKEKETINGINFIRKGNEITTHLYGFLYALKKDKSWIIIDEFNGIGFFTFPLKNSILLIHQLYKEFWTAELGLIGNIFKFIETILLRLYKNKLTITVSNSTYQDLIKLGFNNISIIENGLNISPLERKPEKEKVLTLVYLGRLKKTKNPEDAIKAYILVKRRIKNAKMFVIGEGPLLSYLKNKYTDFQDITFTGYLDASEKYKILEKSHFILIPSIREGWGQVVIEANVFGTPAIGYNAPGLKDSIKNGDTGFLVSNYKEMADTILKVWESKDLYEELSKNCIEWAKNFSWEKTRQKFLNLLKALR</sequence>
<dbReference type="STRING" id="204536.SULAZ_1002"/>
<accession>C1DV38</accession>
<gene>
    <name evidence="3" type="ordered locus">SULAZ_1002</name>
</gene>
<feature type="domain" description="Glycosyltransferase subfamily 4-like N-terminal" evidence="2">
    <location>
        <begin position="25"/>
        <end position="176"/>
    </location>
</feature>
<evidence type="ECO:0000259" key="1">
    <source>
        <dbReference type="Pfam" id="PF00534"/>
    </source>
</evidence>
<evidence type="ECO:0000313" key="3">
    <source>
        <dbReference type="EMBL" id="ACN98952.1"/>
    </source>
</evidence>
<dbReference type="PANTHER" id="PTHR45947:SF3">
    <property type="entry name" value="SULFOQUINOVOSYL TRANSFERASE SQD2"/>
    <property type="match status" value="1"/>
</dbReference>
<feature type="domain" description="Glycosyl transferase family 1" evidence="1">
    <location>
        <begin position="182"/>
        <end position="337"/>
    </location>
</feature>
<dbReference type="EMBL" id="CP001229">
    <property type="protein sequence ID" value="ACN98952.1"/>
    <property type="molecule type" value="Genomic_DNA"/>
</dbReference>
<proteinExistence type="predicted"/>
<name>C1DV38_SULAA</name>
<dbReference type="Proteomes" id="UP000001369">
    <property type="component" value="Chromosome"/>
</dbReference>
<dbReference type="PANTHER" id="PTHR45947">
    <property type="entry name" value="SULFOQUINOVOSYL TRANSFERASE SQD2"/>
    <property type="match status" value="1"/>
</dbReference>